<dbReference type="AlphaFoldDB" id="A0A1G9I051"/>
<reference evidence="5" key="1">
    <citation type="submission" date="2016-10" db="EMBL/GenBank/DDBJ databases">
        <authorList>
            <person name="Varghese N."/>
            <person name="Submissions S."/>
        </authorList>
    </citation>
    <scope>NUCLEOTIDE SEQUENCE [LARGE SCALE GENOMIC DNA]</scope>
    <source>
        <strain evidence="5">CGMCC 1.8895</strain>
    </source>
</reference>
<evidence type="ECO:0000256" key="1">
    <source>
        <dbReference type="ARBA" id="ARBA00023125"/>
    </source>
</evidence>
<organism evidence="4 5">
    <name type="scientific">Lacicoccus qingdaonensis</name>
    <dbReference type="NCBI Taxonomy" id="576118"/>
    <lineage>
        <taxon>Bacteria</taxon>
        <taxon>Bacillati</taxon>
        <taxon>Bacillota</taxon>
        <taxon>Bacilli</taxon>
        <taxon>Bacillales</taxon>
        <taxon>Salinicoccaceae</taxon>
        <taxon>Lacicoccus</taxon>
    </lineage>
</organism>
<evidence type="ECO:0000256" key="2">
    <source>
        <dbReference type="PROSITE-ProRule" id="PRU00252"/>
    </source>
</evidence>
<dbReference type="CDD" id="cd04496">
    <property type="entry name" value="SSB_OBF"/>
    <property type="match status" value="1"/>
</dbReference>
<gene>
    <name evidence="4" type="ORF">SAMN05216216_12827</name>
</gene>
<feature type="compositionally biased region" description="Acidic residues" evidence="3">
    <location>
        <begin position="178"/>
        <end position="190"/>
    </location>
</feature>
<accession>A0A1G9I051</accession>
<feature type="region of interest" description="Disordered" evidence="3">
    <location>
        <begin position="169"/>
        <end position="197"/>
    </location>
</feature>
<name>A0A1G9I051_9BACL</name>
<dbReference type="InterPro" id="IPR012340">
    <property type="entry name" value="NA-bd_OB-fold"/>
</dbReference>
<dbReference type="Proteomes" id="UP000199008">
    <property type="component" value="Unassembled WGS sequence"/>
</dbReference>
<dbReference type="RefSeq" id="WP_092987744.1">
    <property type="nucleotide sequence ID" value="NZ_FNFY01000028.1"/>
</dbReference>
<keyword evidence="5" id="KW-1185">Reference proteome</keyword>
<dbReference type="PROSITE" id="PS50935">
    <property type="entry name" value="SSB"/>
    <property type="match status" value="1"/>
</dbReference>
<sequence length="197" mass="22486">MLNKVVLVGELVRNVSIKQSNNTNVNSFILATIRIPKDQKRDHEVHFIYCKGFGKAIPNLLDSAREGQMLCVSGQLATMMHTAEDGTREYRMEVWAESVKFMPEKLHNSPNIKNPNELINEAVKNYNRYDFVGEERILTIVNSNSGIADEEELNTTESDKHVEILRSMIKDNEHAEDISNEIDNEEDSKDLEEKAHA</sequence>
<protein>
    <submittedName>
        <fullName evidence="4">Single-strand DNA-binding protein</fullName>
    </submittedName>
</protein>
<dbReference type="Pfam" id="PF00436">
    <property type="entry name" value="SSB"/>
    <property type="match status" value="1"/>
</dbReference>
<proteinExistence type="predicted"/>
<dbReference type="EMBL" id="FNFY01000028">
    <property type="protein sequence ID" value="SDL18600.1"/>
    <property type="molecule type" value="Genomic_DNA"/>
</dbReference>
<dbReference type="GO" id="GO:0003697">
    <property type="term" value="F:single-stranded DNA binding"/>
    <property type="evidence" value="ECO:0007669"/>
    <property type="project" value="InterPro"/>
</dbReference>
<dbReference type="SUPFAM" id="SSF50249">
    <property type="entry name" value="Nucleic acid-binding proteins"/>
    <property type="match status" value="1"/>
</dbReference>
<evidence type="ECO:0000313" key="4">
    <source>
        <dbReference type="EMBL" id="SDL18600.1"/>
    </source>
</evidence>
<dbReference type="Gene3D" id="2.40.50.140">
    <property type="entry name" value="Nucleic acid-binding proteins"/>
    <property type="match status" value="1"/>
</dbReference>
<dbReference type="OrthoDB" id="9809878at2"/>
<dbReference type="InterPro" id="IPR000424">
    <property type="entry name" value="Primosome_PriB/ssb"/>
</dbReference>
<evidence type="ECO:0000256" key="3">
    <source>
        <dbReference type="SAM" id="MobiDB-lite"/>
    </source>
</evidence>
<dbReference type="STRING" id="576118.SAMN05216216_12827"/>
<keyword evidence="1 2" id="KW-0238">DNA-binding</keyword>
<evidence type="ECO:0000313" key="5">
    <source>
        <dbReference type="Proteomes" id="UP000199008"/>
    </source>
</evidence>